<evidence type="ECO:0000313" key="3">
    <source>
        <dbReference type="EMBL" id="SOE48876.1"/>
    </source>
</evidence>
<organism evidence="3 4">
    <name type="scientific">Salinibacterium xinjiangense</name>
    <dbReference type="NCBI Taxonomy" id="386302"/>
    <lineage>
        <taxon>Bacteria</taxon>
        <taxon>Bacillati</taxon>
        <taxon>Actinomycetota</taxon>
        <taxon>Actinomycetes</taxon>
        <taxon>Micrococcales</taxon>
        <taxon>Microbacteriaceae</taxon>
        <taxon>Salinibacterium</taxon>
    </lineage>
</organism>
<gene>
    <name evidence="3" type="ORF">SAMN06296378_0285</name>
</gene>
<keyword evidence="4" id="KW-1185">Reference proteome</keyword>
<dbReference type="CDD" id="cd00085">
    <property type="entry name" value="HNHc"/>
    <property type="match status" value="1"/>
</dbReference>
<evidence type="ECO:0000256" key="1">
    <source>
        <dbReference type="SAM" id="MobiDB-lite"/>
    </source>
</evidence>
<dbReference type="InterPro" id="IPR003870">
    <property type="entry name" value="DUF222"/>
</dbReference>
<evidence type="ECO:0000313" key="4">
    <source>
        <dbReference type="Proteomes" id="UP000219440"/>
    </source>
</evidence>
<sequence>MVLPSVVGVGSLADDALLAIQGELGLALRRLDARAAVVAAEIARRSDRALGQQGLAARAGESSAEKLIQKLTGATASEARALTAAGKALDAVQGGGSVWLSTVAEAVSCGELSVASAAAIATGIGEPSAAVSSSDLREVATVLVSCAGTATPEDIAKAARLARARLDTDSVADLEEHRRSRRTLSWFETADGMTRLHALLDSESAAIITGALATALSPRRGGPRFVDPAEVQRAQDMLDDPRSNDQLAVDTLVEIVQLATRAAGATAMFGQKSPAVRVHVQAEALQSSRGFAYFEGQSALVSISTAERHLCLSGILPILLDGHTPIDAGRTQRLHSPRQRAAITAQWNGCAWGDCDRPPQFTEVHHLDPFNGTNTTLVNGISLCRFHHMQLHANNWSIQKRPDGSYWLTPPPGQPGLPGLHAQPTQLHSKCPLQQTG</sequence>
<protein>
    <recommendedName>
        <fullName evidence="2">HNH nuclease domain-containing protein</fullName>
    </recommendedName>
</protein>
<proteinExistence type="predicted"/>
<dbReference type="Proteomes" id="UP000219440">
    <property type="component" value="Unassembled WGS sequence"/>
</dbReference>
<accession>A0A2C8YF00</accession>
<dbReference type="EMBL" id="OCST01000001">
    <property type="protein sequence ID" value="SOE48876.1"/>
    <property type="molecule type" value="Genomic_DNA"/>
</dbReference>
<dbReference type="Pfam" id="PF02720">
    <property type="entry name" value="DUF222"/>
    <property type="match status" value="1"/>
</dbReference>
<dbReference type="SMART" id="SM00507">
    <property type="entry name" value="HNHc"/>
    <property type="match status" value="1"/>
</dbReference>
<feature type="domain" description="HNH nuclease" evidence="2">
    <location>
        <begin position="338"/>
        <end position="389"/>
    </location>
</feature>
<reference evidence="3 4" key="1">
    <citation type="submission" date="2017-09" db="EMBL/GenBank/DDBJ databases">
        <authorList>
            <person name="Ehlers B."/>
            <person name="Leendertz F.H."/>
        </authorList>
    </citation>
    <scope>NUCLEOTIDE SEQUENCE [LARGE SCALE GENOMIC DNA]</scope>
    <source>
        <strain evidence="3 4">CGMCC 1.05381</strain>
    </source>
</reference>
<name>A0A2C8YF00_9MICO</name>
<dbReference type="InterPro" id="IPR003615">
    <property type="entry name" value="HNH_nuc"/>
</dbReference>
<dbReference type="AlphaFoldDB" id="A0A2C8YF00"/>
<evidence type="ECO:0000259" key="2">
    <source>
        <dbReference type="SMART" id="SM00507"/>
    </source>
</evidence>
<feature type="compositionally biased region" description="Polar residues" evidence="1">
    <location>
        <begin position="423"/>
        <end position="437"/>
    </location>
</feature>
<feature type="region of interest" description="Disordered" evidence="1">
    <location>
        <begin position="409"/>
        <end position="437"/>
    </location>
</feature>